<dbReference type="OrthoDB" id="6423603at2759"/>
<dbReference type="Gene3D" id="3.30.530.20">
    <property type="match status" value="1"/>
</dbReference>
<organism evidence="3 4">
    <name type="scientific">Rhodotorula diobovata</name>
    <dbReference type="NCBI Taxonomy" id="5288"/>
    <lineage>
        <taxon>Eukaryota</taxon>
        <taxon>Fungi</taxon>
        <taxon>Dikarya</taxon>
        <taxon>Basidiomycota</taxon>
        <taxon>Pucciniomycotina</taxon>
        <taxon>Microbotryomycetes</taxon>
        <taxon>Sporidiobolales</taxon>
        <taxon>Sporidiobolaceae</taxon>
        <taxon>Rhodotorula</taxon>
    </lineage>
</organism>
<evidence type="ECO:0000313" key="3">
    <source>
        <dbReference type="EMBL" id="TNY21403.1"/>
    </source>
</evidence>
<gene>
    <name evidence="3" type="ORF">DMC30DRAFT_416078</name>
</gene>
<dbReference type="EMBL" id="SOZI01000044">
    <property type="protein sequence ID" value="TNY21403.1"/>
    <property type="molecule type" value="Genomic_DNA"/>
</dbReference>
<accession>A0A5C5FWY8</accession>
<proteinExistence type="predicted"/>
<sequence>MSLLTLTPVDAASLPSPASPDYSHYRDRVTQAALALVASLRPPQGSPTSPPWTRRRVYHASKGCPTETYSTQSPDHPPSGTGNCDGLRWHARTSTHRGRPSFAHFEAGLLHNHSENEARYIDSCYEAKRLAVIHEGQLEVWQTKYTSPFPASGRDFVFALLTLSLPPRPSPSPSSSSGSARPLRSFLVVSIPVSHPDADDVKGSVRGRYVSVEEVREEDDGSIRWTMAVSSSAGGSLPRFITERAMPSKISEDFPSFLEWVVSDEGPHVEAGAV</sequence>
<dbReference type="Pfam" id="PF11274">
    <property type="entry name" value="DUF3074"/>
    <property type="match status" value="1"/>
</dbReference>
<dbReference type="InterPro" id="IPR023393">
    <property type="entry name" value="START-like_dom_sf"/>
</dbReference>
<evidence type="ECO:0000313" key="4">
    <source>
        <dbReference type="Proteomes" id="UP000311382"/>
    </source>
</evidence>
<dbReference type="Proteomes" id="UP000311382">
    <property type="component" value="Unassembled WGS sequence"/>
</dbReference>
<dbReference type="PANTHER" id="PTHR40370:SF1">
    <property type="entry name" value="DUF3074 DOMAIN-CONTAINING PROTEIN"/>
    <property type="match status" value="1"/>
</dbReference>
<dbReference type="InterPro" id="IPR024500">
    <property type="entry name" value="DUF3074"/>
</dbReference>
<evidence type="ECO:0000259" key="2">
    <source>
        <dbReference type="Pfam" id="PF11274"/>
    </source>
</evidence>
<protein>
    <recommendedName>
        <fullName evidence="2">DUF3074 domain-containing protein</fullName>
    </recommendedName>
</protein>
<comment type="caution">
    <text evidence="3">The sequence shown here is derived from an EMBL/GenBank/DDBJ whole genome shotgun (WGS) entry which is preliminary data.</text>
</comment>
<feature type="domain" description="DUF3074" evidence="2">
    <location>
        <begin position="89"/>
        <end position="261"/>
    </location>
</feature>
<dbReference type="SUPFAM" id="SSF55961">
    <property type="entry name" value="Bet v1-like"/>
    <property type="match status" value="1"/>
</dbReference>
<dbReference type="PANTHER" id="PTHR40370">
    <property type="entry name" value="EXPRESSED PROTEIN"/>
    <property type="match status" value="1"/>
</dbReference>
<feature type="region of interest" description="Disordered" evidence="1">
    <location>
        <begin position="1"/>
        <end position="23"/>
    </location>
</feature>
<name>A0A5C5FWY8_9BASI</name>
<reference evidence="3 4" key="1">
    <citation type="submission" date="2019-03" db="EMBL/GenBank/DDBJ databases">
        <title>Rhodosporidium diobovatum UCD-FST 08-225 genome sequencing, assembly, and annotation.</title>
        <authorList>
            <person name="Fakankun I.U."/>
            <person name="Fristensky B."/>
            <person name="Levin D.B."/>
        </authorList>
    </citation>
    <scope>NUCLEOTIDE SEQUENCE [LARGE SCALE GENOMIC DNA]</scope>
    <source>
        <strain evidence="3 4">UCD-FST 08-225</strain>
    </source>
</reference>
<dbReference type="AlphaFoldDB" id="A0A5C5FWY8"/>
<evidence type="ECO:0000256" key="1">
    <source>
        <dbReference type="SAM" id="MobiDB-lite"/>
    </source>
</evidence>
<keyword evidence="4" id="KW-1185">Reference proteome</keyword>